<accession>A0A0G0LE90</accession>
<organism evidence="1 2">
    <name type="scientific">Candidatus Curtissbacteria bacterium GW2011_GWC2_38_9</name>
    <dbReference type="NCBI Taxonomy" id="1618414"/>
    <lineage>
        <taxon>Bacteria</taxon>
        <taxon>Candidatus Curtissiibacteriota</taxon>
    </lineage>
</organism>
<evidence type="ECO:0000313" key="2">
    <source>
        <dbReference type="Proteomes" id="UP000034893"/>
    </source>
</evidence>
<gene>
    <name evidence="1" type="ORF">UT12_C0015G0003</name>
</gene>
<reference evidence="1 2" key="1">
    <citation type="journal article" date="2015" name="Nature">
        <title>rRNA introns, odd ribosomes, and small enigmatic genomes across a large radiation of phyla.</title>
        <authorList>
            <person name="Brown C.T."/>
            <person name="Hug L.A."/>
            <person name="Thomas B.C."/>
            <person name="Sharon I."/>
            <person name="Castelle C.J."/>
            <person name="Singh A."/>
            <person name="Wilkins M.J."/>
            <person name="Williams K.H."/>
            <person name="Banfield J.F."/>
        </authorList>
    </citation>
    <scope>NUCLEOTIDE SEQUENCE [LARGE SCALE GENOMIC DNA]</scope>
</reference>
<protein>
    <submittedName>
        <fullName evidence="1">Uncharacterized protein</fullName>
    </submittedName>
</protein>
<dbReference type="AlphaFoldDB" id="A0A0G0LE90"/>
<comment type="caution">
    <text evidence="1">The sequence shown here is derived from an EMBL/GenBank/DDBJ whole genome shotgun (WGS) entry which is preliminary data.</text>
</comment>
<evidence type="ECO:0000313" key="1">
    <source>
        <dbReference type="EMBL" id="KKQ89372.1"/>
    </source>
</evidence>
<dbReference type="EMBL" id="LBVP01000015">
    <property type="protein sequence ID" value="KKQ89372.1"/>
    <property type="molecule type" value="Genomic_DNA"/>
</dbReference>
<proteinExistence type="predicted"/>
<dbReference type="Proteomes" id="UP000034893">
    <property type="component" value="Unassembled WGS sequence"/>
</dbReference>
<sequence length="437" mass="49687">MSTDSIATSNVAGLGSNPSVPARIIMDKVKRSKRLVDISNQEAQLIIENIQRNPSLYLWDYGRLLDLPVGFLQDISREQNSQIPQKRRDAMDAYKRSILSLRTVDQKLSLLRMNPLTNFENHPPIFFGIGGGSRNLCKALPFDVLGMVLTAEKLKRDLQLSECRVLFANRITYTNISKSPEFSKKSIDRVLIGERDLLQFVIKKLGFRDWRLFLDSDVEKIFEPKSVNLFEEIIRNADQTHLVGGHHYAIEMAEMWLLAGEGHGGVKLGWFINNEDKVNGGYIMDEQPFDARYALFMAKQNISNTITLAYANAGAKLNPGRGGALDKAPPYICYEPDERLLLSPFEKVYEKLERASLSGGGMRFKYYRKLMSGITDLFEELVLGADSGKTIKRIMVSVPNDFPHSRLCRKIEFIQHYLFNGEKEAEKIWTATFPHVV</sequence>
<name>A0A0G0LE90_9BACT</name>